<accession>A0A0F0CL01</accession>
<evidence type="ECO:0000313" key="2">
    <source>
        <dbReference type="EMBL" id="KJJ84008.1"/>
    </source>
</evidence>
<sequence length="66" mass="8035">MEGLNNEIRIIQRRAYGIKNQEYLRLKVLTSFIKEPEEKSFFFTIKPEDPSFFYYFDKTINSVVEY</sequence>
<feature type="domain" description="Transposase IS204/IS1001/IS1096/IS1165 DDE" evidence="1">
    <location>
        <begin position="1"/>
        <end position="28"/>
    </location>
</feature>
<keyword evidence="3" id="KW-1185">Reference proteome</keyword>
<proteinExistence type="predicted"/>
<dbReference type="InterPro" id="IPR002560">
    <property type="entry name" value="Transposase_DDE"/>
</dbReference>
<organism evidence="2 3">
    <name type="scientific">Candidatus Omnitrophus magneticus</name>
    <dbReference type="NCBI Taxonomy" id="1609969"/>
    <lineage>
        <taxon>Bacteria</taxon>
        <taxon>Pseudomonadati</taxon>
        <taxon>Candidatus Omnitrophota</taxon>
        <taxon>Candidatus Omnitrophus</taxon>
    </lineage>
</organism>
<dbReference type="Pfam" id="PF01610">
    <property type="entry name" value="DDE_Tnp_ISL3"/>
    <property type="match status" value="1"/>
</dbReference>
<gene>
    <name evidence="2" type="ORF">OMAG_002122</name>
</gene>
<evidence type="ECO:0000259" key="1">
    <source>
        <dbReference type="Pfam" id="PF01610"/>
    </source>
</evidence>
<dbReference type="Proteomes" id="UP000033428">
    <property type="component" value="Unassembled WGS sequence"/>
</dbReference>
<dbReference type="AlphaFoldDB" id="A0A0F0CL01"/>
<name>A0A0F0CL01_9BACT</name>
<evidence type="ECO:0000313" key="3">
    <source>
        <dbReference type="Proteomes" id="UP000033428"/>
    </source>
</evidence>
<comment type="caution">
    <text evidence="2">The sequence shown here is derived from an EMBL/GenBank/DDBJ whole genome shotgun (WGS) entry which is preliminary data.</text>
</comment>
<reference evidence="2 3" key="1">
    <citation type="submission" date="2015-02" db="EMBL/GenBank/DDBJ databases">
        <title>Single-cell genomics of uncultivated deep-branching MTB reveals a conserved set of magnetosome genes.</title>
        <authorList>
            <person name="Kolinko S."/>
            <person name="Richter M."/>
            <person name="Glockner F.O."/>
            <person name="Brachmann A."/>
            <person name="Schuler D."/>
        </authorList>
    </citation>
    <scope>NUCLEOTIDE SEQUENCE [LARGE SCALE GENOMIC DNA]</scope>
    <source>
        <strain evidence="2">SKK-01</strain>
    </source>
</reference>
<dbReference type="EMBL" id="JYNY01000419">
    <property type="protein sequence ID" value="KJJ84008.1"/>
    <property type="molecule type" value="Genomic_DNA"/>
</dbReference>
<protein>
    <recommendedName>
        <fullName evidence="1">Transposase IS204/IS1001/IS1096/IS1165 DDE domain-containing protein</fullName>
    </recommendedName>
</protein>